<dbReference type="SUPFAM" id="SSF109854">
    <property type="entry name" value="DinB/YfiT-like putative metalloenzymes"/>
    <property type="match status" value="1"/>
</dbReference>
<gene>
    <name evidence="2" type="ORF">EQG79_12545</name>
</gene>
<evidence type="ECO:0000259" key="1">
    <source>
        <dbReference type="Pfam" id="PF12867"/>
    </source>
</evidence>
<reference evidence="2 3" key="1">
    <citation type="submission" date="2019-01" db="EMBL/GenBank/DDBJ databases">
        <title>Spirosoma flava sp. nov., a propanil-degrading bacterium isolated from herbicide-contaminated soil.</title>
        <authorList>
            <person name="Zhang L."/>
            <person name="Jiang J.-D."/>
        </authorList>
    </citation>
    <scope>NUCLEOTIDE SEQUENCE [LARGE SCALE GENOMIC DNA]</scope>
    <source>
        <strain evidence="2 3">TY50</strain>
    </source>
</reference>
<proteinExistence type="predicted"/>
<dbReference type="AlphaFoldDB" id="A0A4Q2UP86"/>
<keyword evidence="3" id="KW-1185">Reference proteome</keyword>
<dbReference type="Gene3D" id="1.20.120.450">
    <property type="entry name" value="dinb family like domain"/>
    <property type="match status" value="1"/>
</dbReference>
<protein>
    <submittedName>
        <fullName evidence="2">DinB family protein</fullName>
    </submittedName>
</protein>
<feature type="domain" description="DinB-like" evidence="1">
    <location>
        <begin position="22"/>
        <end position="179"/>
    </location>
</feature>
<dbReference type="InterPro" id="IPR034660">
    <property type="entry name" value="DinB/YfiT-like"/>
</dbReference>
<name>A0A4Q2UP86_9BACT</name>
<dbReference type="Pfam" id="PF12867">
    <property type="entry name" value="DinB_2"/>
    <property type="match status" value="1"/>
</dbReference>
<evidence type="ECO:0000313" key="3">
    <source>
        <dbReference type="Proteomes" id="UP000290407"/>
    </source>
</evidence>
<accession>A0A4Q2UP86</accession>
<dbReference type="InterPro" id="IPR024775">
    <property type="entry name" value="DinB-like"/>
</dbReference>
<comment type="caution">
    <text evidence="2">The sequence shown here is derived from an EMBL/GenBank/DDBJ whole genome shotgun (WGS) entry which is preliminary data.</text>
</comment>
<dbReference type="RefSeq" id="WP_129601678.1">
    <property type="nucleotide sequence ID" value="NZ_SBLB01000003.1"/>
</dbReference>
<evidence type="ECO:0000313" key="2">
    <source>
        <dbReference type="EMBL" id="RYC69430.1"/>
    </source>
</evidence>
<dbReference type="EMBL" id="SBLB01000003">
    <property type="protein sequence ID" value="RYC69430.1"/>
    <property type="molecule type" value="Genomic_DNA"/>
</dbReference>
<organism evidence="2 3">
    <name type="scientific">Spirosoma sordidisoli</name>
    <dbReference type="NCBI Taxonomy" id="2502893"/>
    <lineage>
        <taxon>Bacteria</taxon>
        <taxon>Pseudomonadati</taxon>
        <taxon>Bacteroidota</taxon>
        <taxon>Cytophagia</taxon>
        <taxon>Cytophagales</taxon>
        <taxon>Cytophagaceae</taxon>
        <taxon>Spirosoma</taxon>
    </lineage>
</organism>
<sequence length="196" mass="22483">MQKLATARTLQTRLTTILKTVESEFGHLSDEQLRWKPAPGSWSIIECLQHLNLAERYYIRNLQHKVDQLGLVQTMPTDQILASDLVGRSLNWIVNPETKLKFPAPGIIKPRSSVDLHPANVLAQFLEIQYLLRDLLDKAIYLDWNADKLSTIFGNWLKIRVGDALQMLVSHSERHLNQAMRVKKEMDTFAATNNNL</sequence>
<dbReference type="Proteomes" id="UP000290407">
    <property type="component" value="Unassembled WGS sequence"/>
</dbReference>